<feature type="domain" description="ELP1 TPR" evidence="9">
    <location>
        <begin position="795"/>
        <end position="892"/>
    </location>
</feature>
<dbReference type="OMA" id="LKRTIWQ"/>
<dbReference type="SMART" id="SM00320">
    <property type="entry name" value="WD40"/>
    <property type="match status" value="4"/>
</dbReference>
<dbReference type="InterPro" id="IPR056166">
    <property type="entry name" value="TPR_ELP1"/>
</dbReference>
<dbReference type="Pfam" id="PF23387">
    <property type="entry name" value="TPR_IFT80_172"/>
    <property type="match status" value="1"/>
</dbReference>
<evidence type="ECO:0000313" key="12">
    <source>
        <dbReference type="Proteomes" id="UP000054408"/>
    </source>
</evidence>
<dbReference type="InterPro" id="IPR001680">
    <property type="entry name" value="WD40_rpt"/>
</dbReference>
<dbReference type="STRING" id="461836.A0A0L0DTH5"/>
<dbReference type="Proteomes" id="UP000054408">
    <property type="component" value="Unassembled WGS sequence"/>
</dbReference>
<protein>
    <submittedName>
        <fullName evidence="11">Intraflagellar transporter 172</fullName>
    </submittedName>
</protein>
<dbReference type="Pfam" id="PF23878">
    <property type="entry name" value="TPR_ELP1"/>
    <property type="match status" value="1"/>
</dbReference>
<keyword evidence="4" id="KW-0677">Repeat</keyword>
<evidence type="ECO:0000256" key="4">
    <source>
        <dbReference type="ARBA" id="ARBA00022737"/>
    </source>
</evidence>
<dbReference type="OrthoDB" id="2186662at2759"/>
<evidence type="ECO:0000256" key="6">
    <source>
        <dbReference type="ARBA" id="ARBA00023069"/>
    </source>
</evidence>
<dbReference type="PANTHER" id="PTHR15722">
    <property type="entry name" value="IFT140/172-RELATED"/>
    <property type="match status" value="1"/>
</dbReference>
<feature type="domain" description="IFT80/172/WDR35 TPR" evidence="8">
    <location>
        <begin position="649"/>
        <end position="749"/>
    </location>
</feature>
<keyword evidence="6" id="KW-0969">Cilium</keyword>
<keyword evidence="2" id="KW-0217">Developmental protein</keyword>
<dbReference type="Gene3D" id="1.25.40.470">
    <property type="match status" value="3"/>
</dbReference>
<sequence>MHLRHVTTLAGSKKRDHRVDALAFAGNNMRLAAATADRVVHLFDPASGERKDKFATKPGGGKGAAKSYKVVAMAFSPDSTKLAIAQSDSTVFVYKLGAEWGASKAICNKFAAAAPLTALVWPALRPNELLFGDASGAVKVGNLKRKKAAPLYDTDSPLVAAAPGPSGHSAVFAHLDGTLFVFEFDHDGAPASHFKASVAPAVPLSVGWGSSILVPASDNKVYCLTADNPPATSQVPLDFSRDPSYGPLTTLAVSPSGAAAVLGSYSAIYLLTWSPARSRWVIAGTKPASGMGALSSFAWSPSGSRLVAGSAPGCMEMFDAALKRARYRGQFEFTYLAANQVLVKPLLASSAIPESAASDGVLVKAERGPEIEKINIFQGRYLIATTPTSLLAADLGRLAFYFDNPSVCMIFNAGELTLVQYGVSVPLATVRTEVVNPHRLSICVPSQLAATPAKLAYLLDPFTISVSTLASDAYDAAAVSITHDKKVDWLELSRNGDYLLFRDKTKFLYLVFLEAGSGNASRESVAAADAGPGAHAPGDKVTLLSYCSYVQWVPFSDVVVAQSRSTLHVWYSVASPSSCETFPIAGDVDSIVRADGTTYVAVDDGFNTSQVVLDEGLIEFGAALQDSDFGRAIAMLEVLDPASPQAAGMWATLGSLALEAGNLVVAHRCYAATGDVAKAAYLKDVLALARASVDGASHYAVQARLLVLRGTPREAESLLLRYGGEAGVQEAMRMWQGLHKHGEALRVAREGNFPGLATYKEEYFGWLMETAQFGEAAKFKADEGEFADAIALYLQGSLPARAASLVTERGLDVSADVLERIGTALFNSRNYSKAGEFFERLGKSDRALDAYRQGGAYGNAVALARRVTPGSVTGLEEEWGDYLVNAKNYDSAVNHYVEAGAYVKALEAAMKARLYTKALSLLNSLPADSATGYALKLAAHFDEVGEYESAETLYMRCDQPRSVVEMYTRAGRFADVSRLAGHLEPGELASLYLDQAGKLHAAGKLADAERMYIEADEPDSAIQMYKQAARYDDMIRLVSVFHKDLLLDTHLHLAQQLESESRLGEAEKHYLAGQDPKAAINMYRAASRWDDAYRVAREAAPQAIANQIAYYWIKAEQLPSSIVGKLGLAPPAVAYAMDSGEWEMATELAHEHSARHPALLGQVHIKRAYVLEDANNLAEAETHFIAAGRPREAILMYAHAHDWAAATRVARENDPSAMKDIFVAQAKDAAERGDLEAAEKLYLRVERPELAIEMFVEAGDWPSALRVARVHTPHELGEVQARYERSLQSAGSASKEGVLEQASVWVDQGEYSKAIDTYLGLSPDEVADHDFLEETWERHLVPLAIKFVPDRVAEVVTKVSTMLVDMGRVQVAADLYAEVEMYKEALDVLMSAEMFDRAVDLAARRAPGFSDYVAAEKRAWLVNRGDASSLLAEGDTRAGLEVLASQGEWERVLSTADSLRDPELLTGYTTRYVSQLLESGSESRFVEAVRVYARYPPLALAQHMPLFARLAKEVLSGMELDVVSELKTFLYALEAGALEQYLLLAHLLKGDASQLLVRLSFALLRYAHVLPADRLFYEAGAAAIKAGSVASAFVAWNRFVDIADAMRDGELVGDTLFDETDVPRDLFIPEESAAFVPHAEVERIRNWVIEKGMEEVEGKLDGSPCARCGAFKWAGGLVCTACGDAGSDVCIVTGEAVGASGASGKACNACGMLAAADAWNAWIRVGGGSCAWCGERVSLNWQ</sequence>
<dbReference type="InterPro" id="IPR015943">
    <property type="entry name" value="WD40/YVTN_repeat-like_dom_sf"/>
</dbReference>
<dbReference type="eggNOG" id="KOG3616">
    <property type="taxonomic scope" value="Eukaryota"/>
</dbReference>
<dbReference type="RefSeq" id="XP_013761397.1">
    <property type="nucleotide sequence ID" value="XM_013905943.1"/>
</dbReference>
<dbReference type="SUPFAM" id="SSF82171">
    <property type="entry name" value="DPP6 N-terminal domain-like"/>
    <property type="match status" value="1"/>
</dbReference>
<dbReference type="InterPro" id="IPR056157">
    <property type="entry name" value="TPR_IFT80_172_dom"/>
</dbReference>
<gene>
    <name evidence="11" type="ORF">AMSG_01893</name>
</gene>
<evidence type="ECO:0000313" key="11">
    <source>
        <dbReference type="EMBL" id="KNC55624.1"/>
    </source>
</evidence>
<dbReference type="GO" id="GO:0030992">
    <property type="term" value="C:intraciliary transport particle B"/>
    <property type="evidence" value="ECO:0007669"/>
    <property type="project" value="TreeGrafter"/>
</dbReference>
<dbReference type="SUPFAM" id="SSF48452">
    <property type="entry name" value="TPR-like"/>
    <property type="match status" value="2"/>
</dbReference>
<comment type="subcellular location">
    <subcellularLocation>
        <location evidence="1">Cell projection</location>
        <location evidence="1">Cilium</location>
    </subcellularLocation>
</comment>
<keyword evidence="11" id="KW-0282">Flagellum</keyword>
<dbReference type="InterPro" id="IPR056168">
    <property type="entry name" value="TPR_IF140/IFT172/WDR19"/>
</dbReference>
<dbReference type="PANTHER" id="PTHR15722:SF2">
    <property type="entry name" value="INTRAFLAGELLAR TRANSPORT PROTEIN 172 HOMOLOG"/>
    <property type="match status" value="1"/>
</dbReference>
<dbReference type="Pfam" id="PF24762">
    <property type="entry name" value="TPR_IF140-IFT172"/>
    <property type="match status" value="1"/>
</dbReference>
<keyword evidence="5" id="KW-0802">TPR repeat</keyword>
<dbReference type="GeneID" id="25561614"/>
<accession>A0A0L0DTH5</accession>
<evidence type="ECO:0000256" key="2">
    <source>
        <dbReference type="ARBA" id="ARBA00022473"/>
    </source>
</evidence>
<dbReference type="InterPro" id="IPR011990">
    <property type="entry name" value="TPR-like_helical_dom_sf"/>
</dbReference>
<evidence type="ECO:0000259" key="9">
    <source>
        <dbReference type="Pfam" id="PF23878"/>
    </source>
</evidence>
<keyword evidence="7" id="KW-0966">Cell projection</keyword>
<dbReference type="GO" id="GO:0005930">
    <property type="term" value="C:axoneme"/>
    <property type="evidence" value="ECO:0007669"/>
    <property type="project" value="TreeGrafter"/>
</dbReference>
<feature type="domain" description="IF140/IFT172/WDR19 TPR" evidence="10">
    <location>
        <begin position="944"/>
        <end position="1316"/>
    </location>
</feature>
<dbReference type="GO" id="GO:0036064">
    <property type="term" value="C:ciliary basal body"/>
    <property type="evidence" value="ECO:0007669"/>
    <property type="project" value="TreeGrafter"/>
</dbReference>
<name>A0A0L0DTH5_THETB</name>
<dbReference type="GO" id="GO:0042073">
    <property type="term" value="P:intraciliary transport"/>
    <property type="evidence" value="ECO:0007669"/>
    <property type="project" value="TreeGrafter"/>
</dbReference>
<keyword evidence="3" id="KW-0853">WD repeat</keyword>
<reference evidence="11 12" key="1">
    <citation type="submission" date="2010-05" db="EMBL/GenBank/DDBJ databases">
        <title>The Genome Sequence of Thecamonas trahens ATCC 50062.</title>
        <authorList>
            <consortium name="The Broad Institute Genome Sequencing Platform"/>
            <person name="Russ C."/>
            <person name="Cuomo C."/>
            <person name="Shea T."/>
            <person name="Young S.K."/>
            <person name="Zeng Q."/>
            <person name="Koehrsen M."/>
            <person name="Haas B."/>
            <person name="Borodovsky M."/>
            <person name="Guigo R."/>
            <person name="Alvarado L."/>
            <person name="Berlin A."/>
            <person name="Bochicchio J."/>
            <person name="Borenstein D."/>
            <person name="Chapman S."/>
            <person name="Chen Z."/>
            <person name="Freedman E."/>
            <person name="Gellesch M."/>
            <person name="Goldberg J."/>
            <person name="Griggs A."/>
            <person name="Gujja S."/>
            <person name="Heilman E."/>
            <person name="Heiman D."/>
            <person name="Hepburn T."/>
            <person name="Howarth C."/>
            <person name="Jen D."/>
            <person name="Larson L."/>
            <person name="Mehta T."/>
            <person name="Park D."/>
            <person name="Pearson M."/>
            <person name="Roberts A."/>
            <person name="Saif S."/>
            <person name="Shenoy N."/>
            <person name="Sisk P."/>
            <person name="Stolte C."/>
            <person name="Sykes S."/>
            <person name="Thomson T."/>
            <person name="Walk T."/>
            <person name="White J."/>
            <person name="Yandava C."/>
            <person name="Burger G."/>
            <person name="Gray M.W."/>
            <person name="Holland P.W.H."/>
            <person name="King N."/>
            <person name="Lang F.B.F."/>
            <person name="Roger A.J."/>
            <person name="Ruiz-Trillo I."/>
            <person name="Lander E."/>
            <person name="Nusbaum C."/>
        </authorList>
    </citation>
    <scope>NUCLEOTIDE SEQUENCE [LARGE SCALE GENOMIC DNA]</scope>
    <source>
        <strain evidence="11 12">ATCC 50062</strain>
    </source>
</reference>
<evidence type="ECO:0000256" key="7">
    <source>
        <dbReference type="ARBA" id="ARBA00023273"/>
    </source>
</evidence>
<dbReference type="Gene3D" id="2.130.10.10">
    <property type="entry name" value="YVTN repeat-like/Quinoprotein amine dehydrogenase"/>
    <property type="match status" value="1"/>
</dbReference>
<proteinExistence type="predicted"/>
<evidence type="ECO:0000259" key="8">
    <source>
        <dbReference type="Pfam" id="PF23387"/>
    </source>
</evidence>
<evidence type="ECO:0000259" key="10">
    <source>
        <dbReference type="Pfam" id="PF24762"/>
    </source>
</evidence>
<evidence type="ECO:0000256" key="1">
    <source>
        <dbReference type="ARBA" id="ARBA00004138"/>
    </source>
</evidence>
<organism evidence="11 12">
    <name type="scientific">Thecamonas trahens ATCC 50062</name>
    <dbReference type="NCBI Taxonomy" id="461836"/>
    <lineage>
        <taxon>Eukaryota</taxon>
        <taxon>Apusozoa</taxon>
        <taxon>Apusomonadida</taxon>
        <taxon>Apusomonadidae</taxon>
        <taxon>Thecamonas</taxon>
    </lineage>
</organism>
<evidence type="ECO:0000256" key="5">
    <source>
        <dbReference type="ARBA" id="ARBA00022803"/>
    </source>
</evidence>
<keyword evidence="12" id="KW-1185">Reference proteome</keyword>
<dbReference type="EMBL" id="GL349439">
    <property type="protein sequence ID" value="KNC55624.1"/>
    <property type="molecule type" value="Genomic_DNA"/>
</dbReference>
<evidence type="ECO:0000256" key="3">
    <source>
        <dbReference type="ARBA" id="ARBA00022574"/>
    </source>
</evidence>